<accession>A0A1G4TSF4</accession>
<keyword evidence="1" id="KW-1133">Transmembrane helix</keyword>
<keyword evidence="1" id="KW-0472">Membrane</keyword>
<feature type="transmembrane region" description="Helical" evidence="1">
    <location>
        <begin position="12"/>
        <end position="31"/>
    </location>
</feature>
<evidence type="ECO:0000313" key="2">
    <source>
        <dbReference type="EMBL" id="SCW84278.1"/>
    </source>
</evidence>
<protein>
    <submittedName>
        <fullName evidence="2">Uncharacterized protein</fullName>
    </submittedName>
</protein>
<sequence>MIKYIRPASDVLYYSIMLLFTIIGIVTFWFLSYLDSVNMLNNGYINKKSIVFGMEKINYPLQTNAGNYILFQYNEDTTQLKFVWLNGKVKFPPIKQFDDYTDTDNIAIIGEYANAKAIPSDYKWIGYFNAPNSYKLQSDIWLVSRHINIDVAKGTKFVFMTPSFDVMPVFNETMNGNNVRIIQSENNGSYNLKSNQFVVLIQYITVFLMSIMLFITVTIWLNKESYFLSILYLSGYSAGAIYIILLRTKILPYIVISMILMILAFISHDISPLWDISWLIYSACLVLFYIFLVMMLGWYFTFVYTVRKGGQKY</sequence>
<gene>
    <name evidence="2" type="ORF">SAMN04487970_10653</name>
</gene>
<dbReference type="STRING" id="624147.SAMN04487970_10653"/>
<dbReference type="AlphaFoldDB" id="A0A1G4TSF4"/>
<dbReference type="OrthoDB" id="2840610at2"/>
<keyword evidence="3" id="KW-1185">Reference proteome</keyword>
<feature type="transmembrane region" description="Helical" evidence="1">
    <location>
        <begin position="226"/>
        <end position="245"/>
    </location>
</feature>
<feature type="transmembrane region" description="Helical" evidence="1">
    <location>
        <begin position="278"/>
        <end position="304"/>
    </location>
</feature>
<dbReference type="Proteomes" id="UP000198601">
    <property type="component" value="Unassembled WGS sequence"/>
</dbReference>
<proteinExistence type="predicted"/>
<evidence type="ECO:0000313" key="3">
    <source>
        <dbReference type="Proteomes" id="UP000198601"/>
    </source>
</evidence>
<feature type="transmembrane region" description="Helical" evidence="1">
    <location>
        <begin position="197"/>
        <end position="220"/>
    </location>
</feature>
<organism evidence="2 3">
    <name type="scientific">Paenibacillus tianmuensis</name>
    <dbReference type="NCBI Taxonomy" id="624147"/>
    <lineage>
        <taxon>Bacteria</taxon>
        <taxon>Bacillati</taxon>
        <taxon>Bacillota</taxon>
        <taxon>Bacilli</taxon>
        <taxon>Bacillales</taxon>
        <taxon>Paenibacillaceae</taxon>
        <taxon>Paenibacillus</taxon>
    </lineage>
</organism>
<keyword evidence="1" id="KW-0812">Transmembrane</keyword>
<dbReference type="EMBL" id="FMTT01000065">
    <property type="protein sequence ID" value="SCW84278.1"/>
    <property type="molecule type" value="Genomic_DNA"/>
</dbReference>
<evidence type="ECO:0000256" key="1">
    <source>
        <dbReference type="SAM" id="Phobius"/>
    </source>
</evidence>
<reference evidence="3" key="1">
    <citation type="submission" date="2016-10" db="EMBL/GenBank/DDBJ databases">
        <authorList>
            <person name="Varghese N."/>
            <person name="Submissions S."/>
        </authorList>
    </citation>
    <scope>NUCLEOTIDE SEQUENCE [LARGE SCALE GENOMIC DNA]</scope>
    <source>
        <strain evidence="3">CGMCC 1.8946</strain>
    </source>
</reference>
<name>A0A1G4TSF4_9BACL</name>
<feature type="transmembrane region" description="Helical" evidence="1">
    <location>
        <begin position="250"/>
        <end position="266"/>
    </location>
</feature>